<keyword evidence="1" id="KW-1133">Transmembrane helix</keyword>
<evidence type="ECO:0000256" key="1">
    <source>
        <dbReference type="SAM" id="Phobius"/>
    </source>
</evidence>
<organism evidence="2 3">
    <name type="scientific">Streptomyces daqingensis</name>
    <dbReference type="NCBI Taxonomy" id="1472640"/>
    <lineage>
        <taxon>Bacteria</taxon>
        <taxon>Bacillati</taxon>
        <taxon>Actinomycetota</taxon>
        <taxon>Actinomycetes</taxon>
        <taxon>Kitasatosporales</taxon>
        <taxon>Streptomycetaceae</taxon>
        <taxon>Streptomyces</taxon>
    </lineage>
</organism>
<feature type="transmembrane region" description="Helical" evidence="1">
    <location>
        <begin position="159"/>
        <end position="184"/>
    </location>
</feature>
<proteinExistence type="predicted"/>
<dbReference type="Proteomes" id="UP000631535">
    <property type="component" value="Unassembled WGS sequence"/>
</dbReference>
<feature type="transmembrane region" description="Helical" evidence="1">
    <location>
        <begin position="233"/>
        <end position="257"/>
    </location>
</feature>
<dbReference type="EMBL" id="BMMP01000014">
    <property type="protein sequence ID" value="GGO54203.1"/>
    <property type="molecule type" value="Genomic_DNA"/>
</dbReference>
<evidence type="ECO:0000313" key="2">
    <source>
        <dbReference type="EMBL" id="GGO54203.1"/>
    </source>
</evidence>
<feature type="transmembrane region" description="Helical" evidence="1">
    <location>
        <begin position="122"/>
        <end position="147"/>
    </location>
</feature>
<evidence type="ECO:0000313" key="3">
    <source>
        <dbReference type="Proteomes" id="UP000631535"/>
    </source>
</evidence>
<keyword evidence="1" id="KW-0812">Transmembrane</keyword>
<name>A0ABQ2MKG8_9ACTN</name>
<feature type="transmembrane region" description="Helical" evidence="1">
    <location>
        <begin position="38"/>
        <end position="58"/>
    </location>
</feature>
<reference evidence="3" key="1">
    <citation type="journal article" date="2019" name="Int. J. Syst. Evol. Microbiol.">
        <title>The Global Catalogue of Microorganisms (GCM) 10K type strain sequencing project: providing services to taxonomists for standard genome sequencing and annotation.</title>
        <authorList>
            <consortium name="The Broad Institute Genomics Platform"/>
            <consortium name="The Broad Institute Genome Sequencing Center for Infectious Disease"/>
            <person name="Wu L."/>
            <person name="Ma J."/>
        </authorList>
    </citation>
    <scope>NUCLEOTIDE SEQUENCE [LARGE SCALE GENOMIC DNA]</scope>
    <source>
        <strain evidence="3">CGMCC 4.7178</strain>
    </source>
</reference>
<comment type="caution">
    <text evidence="2">The sequence shown here is derived from an EMBL/GenBank/DDBJ whole genome shotgun (WGS) entry which is preliminary data.</text>
</comment>
<dbReference type="RefSeq" id="WP_229712076.1">
    <property type="nucleotide sequence ID" value="NZ_BMMP01000014.1"/>
</dbReference>
<keyword evidence="1" id="KW-0472">Membrane</keyword>
<protein>
    <submittedName>
        <fullName evidence="2">ABC transporter</fullName>
    </submittedName>
</protein>
<sequence>MSASTATAVPPVSADPVASFTAAARSEWVKVRSLRSSVGSLLAVVVATVGIGALVCAVDDGGGDSEAGFDALFASFYGLNFGQIAAIAFAVTAFSSEFHNGALRVSLTAVPRRGVFYAAKTAVVGGLVLAAGLVAGFAAFLAGQHLLGAKGLELSDLGALRACFGSAVYLTLMALFACGLTALLRSGVAVLSMLIPFLLIVPFVMGDLAAGAADYLPDKAGQLVLQQNPDSSLGPWTGLAVTAVWALAAVVAGWVAVRRRDA</sequence>
<accession>A0ABQ2MKG8</accession>
<keyword evidence="3" id="KW-1185">Reference proteome</keyword>
<gene>
    <name evidence="2" type="ORF">GCM10012287_42600</name>
</gene>
<feature type="transmembrane region" description="Helical" evidence="1">
    <location>
        <begin position="191"/>
        <end position="213"/>
    </location>
</feature>